<dbReference type="Proteomes" id="UP001497516">
    <property type="component" value="Chromosome 4"/>
</dbReference>
<name>A0AAV2E995_9ROSI</name>
<evidence type="ECO:0000313" key="1">
    <source>
        <dbReference type="EMBL" id="CAL1382389.1"/>
    </source>
</evidence>
<organism evidence="1 2">
    <name type="scientific">Linum trigynum</name>
    <dbReference type="NCBI Taxonomy" id="586398"/>
    <lineage>
        <taxon>Eukaryota</taxon>
        <taxon>Viridiplantae</taxon>
        <taxon>Streptophyta</taxon>
        <taxon>Embryophyta</taxon>
        <taxon>Tracheophyta</taxon>
        <taxon>Spermatophyta</taxon>
        <taxon>Magnoliopsida</taxon>
        <taxon>eudicotyledons</taxon>
        <taxon>Gunneridae</taxon>
        <taxon>Pentapetalae</taxon>
        <taxon>rosids</taxon>
        <taxon>fabids</taxon>
        <taxon>Malpighiales</taxon>
        <taxon>Linaceae</taxon>
        <taxon>Linum</taxon>
    </lineage>
</organism>
<evidence type="ECO:0000313" key="2">
    <source>
        <dbReference type="Proteomes" id="UP001497516"/>
    </source>
</evidence>
<sequence>MRRRRGKLRPERNQIRRPMLPSCAADVESFDLEQTQMRRLTLPNFDLERNQMRRRRYTESQMRRLNRGRLNHLCTHLIPLSMP</sequence>
<proteinExistence type="predicted"/>
<reference evidence="1 2" key="1">
    <citation type="submission" date="2024-04" db="EMBL/GenBank/DDBJ databases">
        <authorList>
            <person name="Fracassetti M."/>
        </authorList>
    </citation>
    <scope>NUCLEOTIDE SEQUENCE [LARGE SCALE GENOMIC DNA]</scope>
</reference>
<keyword evidence="2" id="KW-1185">Reference proteome</keyword>
<dbReference type="EMBL" id="OZ034817">
    <property type="protein sequence ID" value="CAL1382389.1"/>
    <property type="molecule type" value="Genomic_DNA"/>
</dbReference>
<dbReference type="AlphaFoldDB" id="A0AAV2E995"/>
<protein>
    <submittedName>
        <fullName evidence="1">Uncharacterized protein</fullName>
    </submittedName>
</protein>
<accession>A0AAV2E995</accession>
<gene>
    <name evidence="1" type="ORF">LTRI10_LOCUS23716</name>
</gene>